<protein>
    <submittedName>
        <fullName evidence="1">Uncharacterized protein</fullName>
    </submittedName>
</protein>
<name>A0ACB8XK00_ARCLA</name>
<accession>A0ACB8XK00</accession>
<comment type="caution">
    <text evidence="1">The sequence shown here is derived from an EMBL/GenBank/DDBJ whole genome shotgun (WGS) entry which is preliminary data.</text>
</comment>
<reference evidence="1 2" key="2">
    <citation type="journal article" date="2022" name="Mol. Ecol. Resour.">
        <title>The genomes of chicory, endive, great burdock and yacon provide insights into Asteraceae paleo-polyploidization history and plant inulin production.</title>
        <authorList>
            <person name="Fan W."/>
            <person name="Wang S."/>
            <person name="Wang H."/>
            <person name="Wang A."/>
            <person name="Jiang F."/>
            <person name="Liu H."/>
            <person name="Zhao H."/>
            <person name="Xu D."/>
            <person name="Zhang Y."/>
        </authorList>
    </citation>
    <scope>NUCLEOTIDE SEQUENCE [LARGE SCALE GENOMIC DNA]</scope>
    <source>
        <strain evidence="2">cv. Niubang</strain>
    </source>
</reference>
<dbReference type="Proteomes" id="UP001055879">
    <property type="component" value="Linkage Group LG17"/>
</dbReference>
<evidence type="ECO:0000313" key="1">
    <source>
        <dbReference type="EMBL" id="KAI3668180.1"/>
    </source>
</evidence>
<evidence type="ECO:0000313" key="2">
    <source>
        <dbReference type="Proteomes" id="UP001055879"/>
    </source>
</evidence>
<keyword evidence="2" id="KW-1185">Reference proteome</keyword>
<dbReference type="EMBL" id="CM042063">
    <property type="protein sequence ID" value="KAI3668180.1"/>
    <property type="molecule type" value="Genomic_DNA"/>
</dbReference>
<reference evidence="2" key="1">
    <citation type="journal article" date="2022" name="Mol. Ecol. Resour.">
        <title>The genomes of chicory, endive, great burdock and yacon provide insights into Asteraceae palaeo-polyploidization history and plant inulin production.</title>
        <authorList>
            <person name="Fan W."/>
            <person name="Wang S."/>
            <person name="Wang H."/>
            <person name="Wang A."/>
            <person name="Jiang F."/>
            <person name="Liu H."/>
            <person name="Zhao H."/>
            <person name="Xu D."/>
            <person name="Zhang Y."/>
        </authorList>
    </citation>
    <scope>NUCLEOTIDE SEQUENCE [LARGE SCALE GENOMIC DNA]</scope>
    <source>
        <strain evidence="2">cv. Niubang</strain>
    </source>
</reference>
<proteinExistence type="predicted"/>
<organism evidence="1 2">
    <name type="scientific">Arctium lappa</name>
    <name type="common">Greater burdock</name>
    <name type="synonym">Lappa major</name>
    <dbReference type="NCBI Taxonomy" id="4217"/>
    <lineage>
        <taxon>Eukaryota</taxon>
        <taxon>Viridiplantae</taxon>
        <taxon>Streptophyta</taxon>
        <taxon>Embryophyta</taxon>
        <taxon>Tracheophyta</taxon>
        <taxon>Spermatophyta</taxon>
        <taxon>Magnoliopsida</taxon>
        <taxon>eudicotyledons</taxon>
        <taxon>Gunneridae</taxon>
        <taxon>Pentapetalae</taxon>
        <taxon>asterids</taxon>
        <taxon>campanulids</taxon>
        <taxon>Asterales</taxon>
        <taxon>Asteraceae</taxon>
        <taxon>Carduoideae</taxon>
        <taxon>Cardueae</taxon>
        <taxon>Arctiinae</taxon>
        <taxon>Arctium</taxon>
    </lineage>
</organism>
<sequence length="145" mass="16399">MATPLQQVPSLLEKKKVKLKELRKRRKGGWPATQEEVELLLGFIDVKVISRVLTIRRRRWLSDWSTSSPSSQHHALSFCSSTFSSSLTLTPYLKLTMRNPQTIANECGQTVRKCVADLPKLMSLSTDFFRCTNNKASDAIINMSA</sequence>
<gene>
    <name evidence="1" type="ORF">L6452_43257</name>
</gene>